<protein>
    <recommendedName>
        <fullName evidence="4">DUF4239 domain-containing protein</fullName>
    </recommendedName>
</protein>
<dbReference type="AlphaFoldDB" id="A0A917ZZ59"/>
<accession>A0A917ZZ59</accession>
<sequence length="262" mass="28409">MFELIYSAPYPLTGPVFVAAFVLFSALGVFLFRPLGARMLGQESTWREMVTLALQICVTFFALLLALAAITTVGNYADARNKVSAEASAIAVLYRGVSEFPQPTRGELQKEIASYTRYVVYTSWPEQRRGKTPTGAIKIVSSMQQTLFSFRPGTAAEGILLSSTVSAFQVFIDARRERISATGESIPGLLSAVLTIGVLITIALTWFLPVRTRAAHWLIAGVVAVPASLILFTIAALSHPFRGSAGISPSPYLVLLQTRLPH</sequence>
<evidence type="ECO:0000313" key="2">
    <source>
        <dbReference type="EMBL" id="GGO99674.1"/>
    </source>
</evidence>
<evidence type="ECO:0008006" key="4">
    <source>
        <dbReference type="Google" id="ProtNLM"/>
    </source>
</evidence>
<reference evidence="2" key="2">
    <citation type="submission" date="2020-09" db="EMBL/GenBank/DDBJ databases">
        <authorList>
            <person name="Sun Q."/>
            <person name="Zhou Y."/>
        </authorList>
    </citation>
    <scope>NUCLEOTIDE SEQUENCE</scope>
    <source>
        <strain evidence="2">CGMCC 4.7201</strain>
    </source>
</reference>
<organism evidence="2 3">
    <name type="scientific">Wenjunlia tyrosinilytica</name>
    <dbReference type="NCBI Taxonomy" id="1544741"/>
    <lineage>
        <taxon>Bacteria</taxon>
        <taxon>Bacillati</taxon>
        <taxon>Actinomycetota</taxon>
        <taxon>Actinomycetes</taxon>
        <taxon>Kitasatosporales</taxon>
        <taxon>Streptomycetaceae</taxon>
        <taxon>Wenjunlia</taxon>
    </lineage>
</organism>
<proteinExistence type="predicted"/>
<gene>
    <name evidence="2" type="ORF">GCM10012280_66670</name>
</gene>
<feature type="transmembrane region" description="Helical" evidence="1">
    <location>
        <begin position="12"/>
        <end position="32"/>
    </location>
</feature>
<dbReference type="EMBL" id="BMMS01000047">
    <property type="protein sequence ID" value="GGO99674.1"/>
    <property type="molecule type" value="Genomic_DNA"/>
</dbReference>
<dbReference type="RefSeq" id="WP_189135551.1">
    <property type="nucleotide sequence ID" value="NZ_BMMS01000047.1"/>
</dbReference>
<comment type="caution">
    <text evidence="2">The sequence shown here is derived from an EMBL/GenBank/DDBJ whole genome shotgun (WGS) entry which is preliminary data.</text>
</comment>
<feature type="transmembrane region" description="Helical" evidence="1">
    <location>
        <begin position="186"/>
        <end position="208"/>
    </location>
</feature>
<feature type="transmembrane region" description="Helical" evidence="1">
    <location>
        <begin position="52"/>
        <end position="73"/>
    </location>
</feature>
<dbReference type="InterPro" id="IPR025333">
    <property type="entry name" value="DUF4239"/>
</dbReference>
<keyword evidence="1" id="KW-1133">Transmembrane helix</keyword>
<dbReference type="Proteomes" id="UP000641932">
    <property type="component" value="Unassembled WGS sequence"/>
</dbReference>
<evidence type="ECO:0000256" key="1">
    <source>
        <dbReference type="SAM" id="Phobius"/>
    </source>
</evidence>
<dbReference type="Pfam" id="PF14023">
    <property type="entry name" value="Bestrophin-like"/>
    <property type="match status" value="1"/>
</dbReference>
<keyword evidence="3" id="KW-1185">Reference proteome</keyword>
<evidence type="ECO:0000313" key="3">
    <source>
        <dbReference type="Proteomes" id="UP000641932"/>
    </source>
</evidence>
<keyword evidence="1" id="KW-0472">Membrane</keyword>
<feature type="transmembrane region" description="Helical" evidence="1">
    <location>
        <begin position="214"/>
        <end position="237"/>
    </location>
</feature>
<name>A0A917ZZ59_9ACTN</name>
<reference evidence="2" key="1">
    <citation type="journal article" date="2014" name="Int. J. Syst. Evol. Microbiol.">
        <title>Complete genome sequence of Corynebacterium casei LMG S-19264T (=DSM 44701T), isolated from a smear-ripened cheese.</title>
        <authorList>
            <consortium name="US DOE Joint Genome Institute (JGI-PGF)"/>
            <person name="Walter F."/>
            <person name="Albersmeier A."/>
            <person name="Kalinowski J."/>
            <person name="Ruckert C."/>
        </authorList>
    </citation>
    <scope>NUCLEOTIDE SEQUENCE</scope>
    <source>
        <strain evidence="2">CGMCC 4.7201</strain>
    </source>
</reference>
<keyword evidence="1" id="KW-0812">Transmembrane</keyword>